<evidence type="ECO:0000256" key="1">
    <source>
        <dbReference type="SAM" id="MobiDB-lite"/>
    </source>
</evidence>
<accession>A0ABU6SFK4</accession>
<organism evidence="3 4">
    <name type="scientific">Stylosanthes scabra</name>
    <dbReference type="NCBI Taxonomy" id="79078"/>
    <lineage>
        <taxon>Eukaryota</taxon>
        <taxon>Viridiplantae</taxon>
        <taxon>Streptophyta</taxon>
        <taxon>Embryophyta</taxon>
        <taxon>Tracheophyta</taxon>
        <taxon>Spermatophyta</taxon>
        <taxon>Magnoliopsida</taxon>
        <taxon>eudicotyledons</taxon>
        <taxon>Gunneridae</taxon>
        <taxon>Pentapetalae</taxon>
        <taxon>rosids</taxon>
        <taxon>fabids</taxon>
        <taxon>Fabales</taxon>
        <taxon>Fabaceae</taxon>
        <taxon>Papilionoideae</taxon>
        <taxon>50 kb inversion clade</taxon>
        <taxon>dalbergioids sensu lato</taxon>
        <taxon>Dalbergieae</taxon>
        <taxon>Pterocarpus clade</taxon>
        <taxon>Stylosanthes</taxon>
    </lineage>
</organism>
<evidence type="ECO:0000259" key="2">
    <source>
        <dbReference type="Pfam" id="PF20167"/>
    </source>
</evidence>
<keyword evidence="4" id="KW-1185">Reference proteome</keyword>
<feature type="region of interest" description="Disordered" evidence="1">
    <location>
        <begin position="411"/>
        <end position="431"/>
    </location>
</feature>
<comment type="caution">
    <text evidence="3">The sequence shown here is derived from an EMBL/GenBank/DDBJ whole genome shotgun (WGS) entry which is preliminary data.</text>
</comment>
<dbReference type="Proteomes" id="UP001341840">
    <property type="component" value="Unassembled WGS sequence"/>
</dbReference>
<protein>
    <recommendedName>
        <fullName evidence="2">Putative plant transposon protein domain-containing protein</fullName>
    </recommendedName>
</protein>
<sequence length="455" mass="51971">MAADDALDAHCFRTLFNQHLHEETVCRKKIIPEVGFNLIDEEYPEISEQISKRGWRRLASPTSEIAKAMIREFYANVARTEEQMEGLDTHPYTSYVRGVEIDFSPENIRRVMRFKEKTPGAQHNYHHRRPTSEELDEVLRDLCVPGATWKMSKGKNPKPIQLRRPELHPLARGWQEFIINNLVPTGNKSEITVARAMLIHSIMRGDEIRAEEIIADNIILITQGLGGKGKLGFPSTIYKLCRAAKQVCMEAQQQGFLKLNEQVANMQIGIQTAQGKYIEEIQTLTQKQQEFFANTNNMCNRILTQQEMMNKEIIDLKKWQMSETVGRNTQMNKVMGAWTEQHGYMENISKQMKKWTRNTSARECYDIWAHQQLNPNLVEMPVTKVTRLIYENCDKKRPAFLGCLKSDLEAGSSSQAAPPATPSAAPTSAVATTPALAPALKHAQDDYYPEQFFQD</sequence>
<proteinExistence type="predicted"/>
<dbReference type="InterPro" id="IPR046796">
    <property type="entry name" value="Transposase_32_dom"/>
</dbReference>
<dbReference type="EMBL" id="JASCZI010060643">
    <property type="protein sequence ID" value="MED6134909.1"/>
    <property type="molecule type" value="Genomic_DNA"/>
</dbReference>
<feature type="domain" description="Putative plant transposon protein" evidence="2">
    <location>
        <begin position="52"/>
        <end position="245"/>
    </location>
</feature>
<evidence type="ECO:0000313" key="3">
    <source>
        <dbReference type="EMBL" id="MED6134909.1"/>
    </source>
</evidence>
<gene>
    <name evidence="3" type="ORF">PIB30_041313</name>
</gene>
<reference evidence="3 4" key="1">
    <citation type="journal article" date="2023" name="Plants (Basel)">
        <title>Bridging the Gap: Combining Genomics and Transcriptomics Approaches to Understand Stylosanthes scabra, an Orphan Legume from the Brazilian Caatinga.</title>
        <authorList>
            <person name="Ferreira-Neto J.R.C."/>
            <person name="da Silva M.D."/>
            <person name="Binneck E."/>
            <person name="de Melo N.F."/>
            <person name="da Silva R.H."/>
            <person name="de Melo A.L.T.M."/>
            <person name="Pandolfi V."/>
            <person name="Bustamante F.O."/>
            <person name="Brasileiro-Vidal A.C."/>
            <person name="Benko-Iseppon A.M."/>
        </authorList>
    </citation>
    <scope>NUCLEOTIDE SEQUENCE [LARGE SCALE GENOMIC DNA]</scope>
    <source>
        <tissue evidence="3">Leaves</tissue>
    </source>
</reference>
<name>A0ABU6SFK4_9FABA</name>
<evidence type="ECO:0000313" key="4">
    <source>
        <dbReference type="Proteomes" id="UP001341840"/>
    </source>
</evidence>
<dbReference type="Pfam" id="PF20167">
    <property type="entry name" value="Transposase_32"/>
    <property type="match status" value="1"/>
</dbReference>